<keyword evidence="1" id="KW-0346">Stress response</keyword>
<evidence type="ECO:0000256" key="2">
    <source>
        <dbReference type="PROSITE-ProRule" id="PRU00285"/>
    </source>
</evidence>
<proteinExistence type="inferred from homology"/>
<dbReference type="Proteomes" id="UP000041254">
    <property type="component" value="Unassembled WGS sequence"/>
</dbReference>
<dbReference type="InParanoid" id="A0A0G4F8Y3"/>
<sequence>MAVGEGHSTTADDDVRSSRCAFPFGRIPVDAFTVSPVQARFLSSGHRHLQRALTGAADADIDAVAVTSLDCYRDRSRHSSRHHRGARRGSSSRSRGPCDVFIDPSVERDMSRMRKQLDNIFRVSTGFEPYRTSMADFSPRVDVLQTDDEYIIDAELPGVAKEDAKVTVKEGVLKVEGHKTKAETRTGVSFMTQERSYGKFSRSWRLPDNVDMEGISASFRDGILRITLNKTPAEPEPEARSIPIAVEEEEEEMEEMEEMEEEEELPEEEKKPEAVAAAPVVTEEETKTEEAAKLSDKKKKDESAKAPTETKEAPKKEAPNKDTRRGQGTLTDVLDVLDE</sequence>
<evidence type="ECO:0000256" key="1">
    <source>
        <dbReference type="ARBA" id="ARBA00023016"/>
    </source>
</evidence>
<dbReference type="AlphaFoldDB" id="A0A0G4F8Y3"/>
<dbReference type="InterPro" id="IPR031107">
    <property type="entry name" value="Small_HSP"/>
</dbReference>
<name>A0A0G4F8Y3_VITBC</name>
<feature type="compositionally biased region" description="Acidic residues" evidence="4">
    <location>
        <begin position="246"/>
        <end position="267"/>
    </location>
</feature>
<keyword evidence="7" id="KW-1185">Reference proteome</keyword>
<feature type="compositionally biased region" description="Basic and acidic residues" evidence="4">
    <location>
        <begin position="284"/>
        <end position="325"/>
    </location>
</feature>
<dbReference type="VEuPathDB" id="CryptoDB:Vbra_14700"/>
<feature type="region of interest" description="Disordered" evidence="4">
    <location>
        <begin position="75"/>
        <end position="101"/>
    </location>
</feature>
<dbReference type="InterPro" id="IPR002068">
    <property type="entry name" value="A-crystallin/Hsp20_dom"/>
</dbReference>
<dbReference type="OrthoDB" id="1431247at2759"/>
<evidence type="ECO:0000256" key="4">
    <source>
        <dbReference type="SAM" id="MobiDB-lite"/>
    </source>
</evidence>
<dbReference type="Pfam" id="PF00011">
    <property type="entry name" value="HSP20"/>
    <property type="match status" value="1"/>
</dbReference>
<protein>
    <recommendedName>
        <fullName evidence="5">SHSP domain-containing protein</fullName>
    </recommendedName>
</protein>
<dbReference type="CDD" id="cd06464">
    <property type="entry name" value="ACD_sHsps-like"/>
    <property type="match status" value="1"/>
</dbReference>
<feature type="domain" description="SHSP" evidence="5">
    <location>
        <begin position="132"/>
        <end position="247"/>
    </location>
</feature>
<gene>
    <name evidence="6" type="ORF">Vbra_14700</name>
</gene>
<dbReference type="EMBL" id="CDMY01000385">
    <property type="protein sequence ID" value="CEM08668.1"/>
    <property type="molecule type" value="Genomic_DNA"/>
</dbReference>
<evidence type="ECO:0000259" key="5">
    <source>
        <dbReference type="PROSITE" id="PS01031"/>
    </source>
</evidence>
<comment type="similarity">
    <text evidence="2 3">Belongs to the small heat shock protein (HSP20) family.</text>
</comment>
<dbReference type="STRING" id="1169540.A0A0G4F8Y3"/>
<evidence type="ECO:0000313" key="6">
    <source>
        <dbReference type="EMBL" id="CEM08668.1"/>
    </source>
</evidence>
<accession>A0A0G4F8Y3</accession>
<feature type="region of interest" description="Disordered" evidence="4">
    <location>
        <begin position="229"/>
        <end position="339"/>
    </location>
</feature>
<dbReference type="Gene3D" id="2.60.40.790">
    <property type="match status" value="1"/>
</dbReference>
<dbReference type="PROSITE" id="PS01031">
    <property type="entry name" value="SHSP"/>
    <property type="match status" value="1"/>
</dbReference>
<dbReference type="PANTHER" id="PTHR11527">
    <property type="entry name" value="HEAT-SHOCK PROTEIN 20 FAMILY MEMBER"/>
    <property type="match status" value="1"/>
</dbReference>
<dbReference type="InterPro" id="IPR008978">
    <property type="entry name" value="HSP20-like_chaperone"/>
</dbReference>
<organism evidence="6 7">
    <name type="scientific">Vitrella brassicaformis (strain CCMP3155)</name>
    <dbReference type="NCBI Taxonomy" id="1169540"/>
    <lineage>
        <taxon>Eukaryota</taxon>
        <taxon>Sar</taxon>
        <taxon>Alveolata</taxon>
        <taxon>Colpodellida</taxon>
        <taxon>Vitrellaceae</taxon>
        <taxon>Vitrella</taxon>
    </lineage>
</organism>
<evidence type="ECO:0000313" key="7">
    <source>
        <dbReference type="Proteomes" id="UP000041254"/>
    </source>
</evidence>
<reference evidence="6 7" key="1">
    <citation type="submission" date="2014-11" db="EMBL/GenBank/DDBJ databases">
        <authorList>
            <person name="Zhu J."/>
            <person name="Qi W."/>
            <person name="Song R."/>
        </authorList>
    </citation>
    <scope>NUCLEOTIDE SEQUENCE [LARGE SCALE GENOMIC DNA]</scope>
</reference>
<evidence type="ECO:0000256" key="3">
    <source>
        <dbReference type="RuleBase" id="RU003616"/>
    </source>
</evidence>
<feature type="compositionally biased region" description="Basic residues" evidence="4">
    <location>
        <begin position="75"/>
        <end position="87"/>
    </location>
</feature>
<dbReference type="SUPFAM" id="SSF49764">
    <property type="entry name" value="HSP20-like chaperones"/>
    <property type="match status" value="1"/>
</dbReference>